<comment type="caution">
    <text evidence="1">The sequence shown here is derived from an EMBL/GenBank/DDBJ whole genome shotgun (WGS) entry which is preliminary data.</text>
</comment>
<reference evidence="1 2" key="1">
    <citation type="submission" date="2021-06" db="EMBL/GenBank/DDBJ databases">
        <title>Caerostris extrusa draft genome.</title>
        <authorList>
            <person name="Kono N."/>
            <person name="Arakawa K."/>
        </authorList>
    </citation>
    <scope>NUCLEOTIDE SEQUENCE [LARGE SCALE GENOMIC DNA]</scope>
</reference>
<protein>
    <submittedName>
        <fullName evidence="1">Uncharacterized protein</fullName>
    </submittedName>
</protein>
<accession>A0AAV4PXW7</accession>
<sequence length="324" mass="37656">MNEFQISKHKISCCIIDKSNLPSQGRGVNIFIFDTSEQFHSALYLEYSIHEKFMKRRLYKTESFQNLEKEEFLVEKVNIKKTENLQENEYKVPTILSFNANLHSNNKLFIQNETSLNHDFSLPAINDCEKAIHVPSLNKVHSIKKVTDSCSSEQVRSQPEFKHTSDLDAFKDITPSLKNKQSPVKQDNYEKAQMSTDMKYFSQETITAKTFTKRRICCLFFKRVICQTLILFFFSNCCWKISKISETALKTAEKIFQEVCAEELDIFPVKDIKSPLKSSQRNKDSNLKEKECVDDDINSILPGSFLMIFHLMKKKLIGSILIRL</sequence>
<evidence type="ECO:0000313" key="1">
    <source>
        <dbReference type="EMBL" id="GIY00731.1"/>
    </source>
</evidence>
<gene>
    <name evidence="1" type="ORF">CEXT_308581</name>
</gene>
<proteinExistence type="predicted"/>
<keyword evidence="2" id="KW-1185">Reference proteome</keyword>
<name>A0AAV4PXW7_CAEEX</name>
<evidence type="ECO:0000313" key="2">
    <source>
        <dbReference type="Proteomes" id="UP001054945"/>
    </source>
</evidence>
<organism evidence="1 2">
    <name type="scientific">Caerostris extrusa</name>
    <name type="common">Bark spider</name>
    <name type="synonym">Caerostris bankana</name>
    <dbReference type="NCBI Taxonomy" id="172846"/>
    <lineage>
        <taxon>Eukaryota</taxon>
        <taxon>Metazoa</taxon>
        <taxon>Ecdysozoa</taxon>
        <taxon>Arthropoda</taxon>
        <taxon>Chelicerata</taxon>
        <taxon>Arachnida</taxon>
        <taxon>Araneae</taxon>
        <taxon>Araneomorphae</taxon>
        <taxon>Entelegynae</taxon>
        <taxon>Araneoidea</taxon>
        <taxon>Araneidae</taxon>
        <taxon>Caerostris</taxon>
    </lineage>
</organism>
<dbReference type="Proteomes" id="UP001054945">
    <property type="component" value="Unassembled WGS sequence"/>
</dbReference>
<dbReference type="EMBL" id="BPLR01005217">
    <property type="protein sequence ID" value="GIY00731.1"/>
    <property type="molecule type" value="Genomic_DNA"/>
</dbReference>
<dbReference type="AlphaFoldDB" id="A0AAV4PXW7"/>